<evidence type="ECO:0000313" key="8">
    <source>
        <dbReference type="Proteomes" id="UP001432322"/>
    </source>
</evidence>
<feature type="non-terminal residue" evidence="7">
    <location>
        <position position="1"/>
    </location>
</feature>
<keyword evidence="4 6" id="KW-1133">Transmembrane helix</keyword>
<gene>
    <name evidence="7" type="ORF">PFISCL1PPCAC_12894</name>
</gene>
<keyword evidence="5 6" id="KW-0472">Membrane</keyword>
<keyword evidence="8" id="KW-1185">Reference proteome</keyword>
<dbReference type="AlphaFoldDB" id="A0AAV5VUD5"/>
<evidence type="ECO:0000256" key="6">
    <source>
        <dbReference type="SAM" id="Phobius"/>
    </source>
</evidence>
<evidence type="ECO:0000256" key="4">
    <source>
        <dbReference type="ARBA" id="ARBA00022989"/>
    </source>
</evidence>
<reference evidence="7" key="1">
    <citation type="submission" date="2023-10" db="EMBL/GenBank/DDBJ databases">
        <title>Genome assembly of Pristionchus species.</title>
        <authorList>
            <person name="Yoshida K."/>
            <person name="Sommer R.J."/>
        </authorList>
    </citation>
    <scope>NUCLEOTIDE SEQUENCE</scope>
    <source>
        <strain evidence="7">RS5133</strain>
    </source>
</reference>
<evidence type="ECO:0000256" key="3">
    <source>
        <dbReference type="ARBA" id="ARBA00022692"/>
    </source>
</evidence>
<dbReference type="PANTHER" id="PTHR22945">
    <property type="entry name" value="SERPENTINE RECEPTOR, CLASS D DELTA"/>
    <property type="match status" value="1"/>
</dbReference>
<dbReference type="SUPFAM" id="SSF81321">
    <property type="entry name" value="Family A G protein-coupled receptor-like"/>
    <property type="match status" value="1"/>
</dbReference>
<evidence type="ECO:0000256" key="5">
    <source>
        <dbReference type="ARBA" id="ARBA00023136"/>
    </source>
</evidence>
<evidence type="ECO:0000256" key="1">
    <source>
        <dbReference type="ARBA" id="ARBA00004141"/>
    </source>
</evidence>
<feature type="transmembrane region" description="Helical" evidence="6">
    <location>
        <begin position="53"/>
        <end position="77"/>
    </location>
</feature>
<dbReference type="PANTHER" id="PTHR22945:SF40">
    <property type="entry name" value="SERPENTINE RECEPTOR, CLASS D (DELTA)-RELATED"/>
    <property type="match status" value="1"/>
</dbReference>
<comment type="subcellular location">
    <subcellularLocation>
        <location evidence="1">Membrane</location>
        <topology evidence="1">Multi-pass membrane protein</topology>
    </subcellularLocation>
</comment>
<evidence type="ECO:0000313" key="7">
    <source>
        <dbReference type="EMBL" id="GMT21597.1"/>
    </source>
</evidence>
<organism evidence="7 8">
    <name type="scientific">Pristionchus fissidentatus</name>
    <dbReference type="NCBI Taxonomy" id="1538716"/>
    <lineage>
        <taxon>Eukaryota</taxon>
        <taxon>Metazoa</taxon>
        <taxon>Ecdysozoa</taxon>
        <taxon>Nematoda</taxon>
        <taxon>Chromadorea</taxon>
        <taxon>Rhabditida</taxon>
        <taxon>Rhabditina</taxon>
        <taxon>Diplogasteromorpha</taxon>
        <taxon>Diplogasteroidea</taxon>
        <taxon>Neodiplogasteridae</taxon>
        <taxon>Pristionchus</taxon>
    </lineage>
</organism>
<proteinExistence type="inferred from homology"/>
<evidence type="ECO:0008006" key="9">
    <source>
        <dbReference type="Google" id="ProtNLM"/>
    </source>
</evidence>
<dbReference type="InterPro" id="IPR019421">
    <property type="entry name" value="7TM_GPCR_serpentine_rcpt_Srd"/>
</dbReference>
<dbReference type="Pfam" id="PF10317">
    <property type="entry name" value="7TM_GPCR_Srd"/>
    <property type="match status" value="1"/>
</dbReference>
<dbReference type="Proteomes" id="UP001432322">
    <property type="component" value="Unassembled WGS sequence"/>
</dbReference>
<feature type="transmembrane region" description="Helical" evidence="6">
    <location>
        <begin position="89"/>
        <end position="110"/>
    </location>
</feature>
<dbReference type="EMBL" id="BTSY01000004">
    <property type="protein sequence ID" value="GMT21597.1"/>
    <property type="molecule type" value="Genomic_DNA"/>
</dbReference>
<comment type="caution">
    <text evidence="7">The sequence shown here is derived from an EMBL/GenBank/DDBJ whole genome shotgun (WGS) entry which is preliminary data.</text>
</comment>
<dbReference type="GO" id="GO:0016020">
    <property type="term" value="C:membrane"/>
    <property type="evidence" value="ECO:0007669"/>
    <property type="project" value="UniProtKB-SubCell"/>
</dbReference>
<accession>A0AAV5VUD5</accession>
<keyword evidence="3 6" id="KW-0812">Transmembrane</keyword>
<protein>
    <recommendedName>
        <fullName evidence="9">G protein-coupled receptor</fullName>
    </recommendedName>
</protein>
<dbReference type="InterPro" id="IPR050920">
    <property type="entry name" value="Nematode_rcpt-like_delta"/>
</dbReference>
<name>A0AAV5VUD5_9BILA</name>
<feature type="transmembrane region" description="Helical" evidence="6">
    <location>
        <begin position="6"/>
        <end position="32"/>
    </location>
</feature>
<sequence>IFAPRVFIAVFWVVMPIFPCYAVILVVGRRLLAELAQQSSHMSAKTRSAHKDIVKGLIIQSCLPAVNVICMGSYLLMQLHLVGVGALGLVAQMCGEVVISTNPLISLYFVRPYRQYVAFRFSSRKT</sequence>
<evidence type="ECO:0000256" key="2">
    <source>
        <dbReference type="ARBA" id="ARBA00009166"/>
    </source>
</evidence>
<comment type="similarity">
    <text evidence="2">Belongs to the nematode receptor-like protein srd family.</text>
</comment>